<dbReference type="Proteomes" id="UP001216558">
    <property type="component" value="Unassembled WGS sequence"/>
</dbReference>
<dbReference type="InterPro" id="IPR028098">
    <property type="entry name" value="Glyco_trans_4-like_N"/>
</dbReference>
<dbReference type="EMBL" id="JAQQXQ010000002">
    <property type="protein sequence ID" value="MDC8753605.1"/>
    <property type="molecule type" value="Genomic_DNA"/>
</dbReference>
<feature type="domain" description="Glycosyl transferase family 1" evidence="1">
    <location>
        <begin position="224"/>
        <end position="378"/>
    </location>
</feature>
<dbReference type="Pfam" id="PF00534">
    <property type="entry name" value="Glycos_transf_1"/>
    <property type="match status" value="1"/>
</dbReference>
<dbReference type="Pfam" id="PF13439">
    <property type="entry name" value="Glyco_transf_4"/>
    <property type="match status" value="1"/>
</dbReference>
<organism evidence="3 4">
    <name type="scientific">Erythrobacter fulvus</name>
    <dbReference type="NCBI Taxonomy" id="2987523"/>
    <lineage>
        <taxon>Bacteria</taxon>
        <taxon>Pseudomonadati</taxon>
        <taxon>Pseudomonadota</taxon>
        <taxon>Alphaproteobacteria</taxon>
        <taxon>Sphingomonadales</taxon>
        <taxon>Erythrobacteraceae</taxon>
        <taxon>Erythrobacter/Porphyrobacter group</taxon>
        <taxon>Erythrobacter</taxon>
    </lineage>
</organism>
<dbReference type="PANTHER" id="PTHR45947">
    <property type="entry name" value="SULFOQUINOVOSYL TRANSFERASE SQD2"/>
    <property type="match status" value="1"/>
</dbReference>
<gene>
    <name evidence="3" type="ORF">OIK40_02985</name>
</gene>
<dbReference type="RefSeq" id="WP_273676097.1">
    <property type="nucleotide sequence ID" value="NZ_JAQQXQ010000002.1"/>
</dbReference>
<dbReference type="Gene3D" id="3.40.50.2000">
    <property type="entry name" value="Glycogen Phosphorylase B"/>
    <property type="match status" value="2"/>
</dbReference>
<dbReference type="InterPro" id="IPR001296">
    <property type="entry name" value="Glyco_trans_1"/>
</dbReference>
<reference evidence="3 4" key="1">
    <citation type="submission" date="2022-10" db="EMBL/GenBank/DDBJ databases">
        <title>Erythrobacter sp. sf7 Genome sequencing.</title>
        <authorList>
            <person name="Park S."/>
        </authorList>
    </citation>
    <scope>NUCLEOTIDE SEQUENCE [LARGE SCALE GENOMIC DNA]</scope>
    <source>
        <strain evidence="4">sf7</strain>
    </source>
</reference>
<protein>
    <submittedName>
        <fullName evidence="3">Glycosyltransferase family 4 protein</fullName>
    </submittedName>
</protein>
<proteinExistence type="predicted"/>
<evidence type="ECO:0000313" key="4">
    <source>
        <dbReference type="Proteomes" id="UP001216558"/>
    </source>
</evidence>
<keyword evidence="4" id="KW-1185">Reference proteome</keyword>
<comment type="caution">
    <text evidence="3">The sequence shown here is derived from an EMBL/GenBank/DDBJ whole genome shotgun (WGS) entry which is preliminary data.</text>
</comment>
<dbReference type="PANTHER" id="PTHR45947:SF15">
    <property type="entry name" value="TEICHURONIC ACID BIOSYNTHESIS GLYCOSYLTRANSFERASE TUAC-RELATED"/>
    <property type="match status" value="1"/>
</dbReference>
<evidence type="ECO:0000259" key="1">
    <source>
        <dbReference type="Pfam" id="PF00534"/>
    </source>
</evidence>
<evidence type="ECO:0000313" key="3">
    <source>
        <dbReference type="EMBL" id="MDC8753605.1"/>
    </source>
</evidence>
<dbReference type="SUPFAM" id="SSF53756">
    <property type="entry name" value="UDP-Glycosyltransferase/glycogen phosphorylase"/>
    <property type="match status" value="1"/>
</dbReference>
<dbReference type="CDD" id="cd03801">
    <property type="entry name" value="GT4_PimA-like"/>
    <property type="match status" value="1"/>
</dbReference>
<sequence>MRVAYLVNRYPAASHSFIRREIHAVEASGTHVARFSIRAVEESELPDPRDQAERAQTVVLLRIGAVRLLVEAAKTLATHPLRGLRALKIASAGCDWRLSNVIRRAAYLIEGAALARRLAEQSIDHLHAHFGTNPAMVARLASALSGIPYSFTVHGPDEFDAPVQLDLKGKIADCAFCVAISSYGRSQLMRWSAFHDWSKIKVVRCGVDESFFHRSPVLSITHVPRLCTIARLSAQKGIPLLIEAAACLKQEGKTFGLTIVGDGEMREEVGDLIESHGLHDSVKLAGLASSDEVIEHILDARAMVLPSFAEGLPVVIMEALALSRPVVVSTIAGTPELVDEECGWLVPAGSVEKLVEAMRAALDSSSKDLEAMGRIGRARVAAMHDAATNGRQLNALFREAVGIHD</sequence>
<feature type="domain" description="Glycosyltransferase subfamily 4-like N-terminal" evidence="2">
    <location>
        <begin position="107"/>
        <end position="210"/>
    </location>
</feature>
<dbReference type="InterPro" id="IPR050194">
    <property type="entry name" value="Glycosyltransferase_grp1"/>
</dbReference>
<accession>A0ABT5JLH2</accession>
<name>A0ABT5JLH2_9SPHN</name>
<evidence type="ECO:0000259" key="2">
    <source>
        <dbReference type="Pfam" id="PF13439"/>
    </source>
</evidence>